<dbReference type="Gene3D" id="2.40.10.120">
    <property type="match status" value="1"/>
</dbReference>
<organism evidence="1 2">
    <name type="scientific">Candidatus Giovannonibacteria bacterium RIFCSPLOWO2_01_FULL_46_13</name>
    <dbReference type="NCBI Taxonomy" id="1798352"/>
    <lineage>
        <taxon>Bacteria</taxon>
        <taxon>Candidatus Giovannoniibacteriota</taxon>
    </lineage>
</organism>
<sequence length="334" mass="36113">MKSIFGIFLLLLFVGALFAVSSPVIDLEKISINIPAGENEEATSTPELKEVEEEPVQDLKTEIESLKKSVKEISESVILEPTPTPPPAPPAVKSEEIYAKGLQASLNIFCYDKTEGVYIMGSGAIIHPSGYVLTNAHLATHFTEAGTECVLRRGSPAKNFANAKVVWIPDQTKKIADGEIPMNDAAILKITSMTDGSAVGNLEYFKIDPFYLIKEGERLYSLNYPTEFLGAETALRDANLVFSLGTVEKIVTIDEETSTAEGIYLKGELSAQHGSSGGIFLDLQNGNVVGLFVGLTEGATTADRKQFMFMSSYLERIMVEDKGIGLSAFLASSP</sequence>
<dbReference type="Pfam" id="PF13365">
    <property type="entry name" value="Trypsin_2"/>
    <property type="match status" value="1"/>
</dbReference>
<dbReference type="AlphaFoldDB" id="A0A1F5X4I5"/>
<dbReference type="SUPFAM" id="SSF50494">
    <property type="entry name" value="Trypsin-like serine proteases"/>
    <property type="match status" value="1"/>
</dbReference>
<dbReference type="InterPro" id="IPR009003">
    <property type="entry name" value="Peptidase_S1_PA"/>
</dbReference>
<proteinExistence type="predicted"/>
<reference evidence="1 2" key="1">
    <citation type="journal article" date="2016" name="Nat. Commun.">
        <title>Thousands of microbial genomes shed light on interconnected biogeochemical processes in an aquifer system.</title>
        <authorList>
            <person name="Anantharaman K."/>
            <person name="Brown C.T."/>
            <person name="Hug L.A."/>
            <person name="Sharon I."/>
            <person name="Castelle C.J."/>
            <person name="Probst A.J."/>
            <person name="Thomas B.C."/>
            <person name="Singh A."/>
            <person name="Wilkins M.J."/>
            <person name="Karaoz U."/>
            <person name="Brodie E.L."/>
            <person name="Williams K.H."/>
            <person name="Hubbard S.S."/>
            <person name="Banfield J.F."/>
        </authorList>
    </citation>
    <scope>NUCLEOTIDE SEQUENCE [LARGE SCALE GENOMIC DNA]</scope>
</reference>
<protein>
    <recommendedName>
        <fullName evidence="3">Serine protease</fullName>
    </recommendedName>
</protein>
<dbReference type="EMBL" id="MFIE01000018">
    <property type="protein sequence ID" value="OGF82481.1"/>
    <property type="molecule type" value="Genomic_DNA"/>
</dbReference>
<name>A0A1F5X4I5_9BACT</name>
<accession>A0A1F5X4I5</accession>
<comment type="caution">
    <text evidence="1">The sequence shown here is derived from an EMBL/GenBank/DDBJ whole genome shotgun (WGS) entry which is preliminary data.</text>
</comment>
<gene>
    <name evidence="1" type="ORF">A3B18_00675</name>
</gene>
<evidence type="ECO:0000313" key="2">
    <source>
        <dbReference type="Proteomes" id="UP000178684"/>
    </source>
</evidence>
<evidence type="ECO:0008006" key="3">
    <source>
        <dbReference type="Google" id="ProtNLM"/>
    </source>
</evidence>
<dbReference type="Proteomes" id="UP000178684">
    <property type="component" value="Unassembled WGS sequence"/>
</dbReference>
<evidence type="ECO:0000313" key="1">
    <source>
        <dbReference type="EMBL" id="OGF82481.1"/>
    </source>
</evidence>